<evidence type="ECO:0000313" key="5">
    <source>
        <dbReference type="Proteomes" id="UP000183487"/>
    </source>
</evidence>
<evidence type="ECO:0000259" key="3">
    <source>
        <dbReference type="SMART" id="SM00014"/>
    </source>
</evidence>
<dbReference type="EMBL" id="FNKP01000003">
    <property type="protein sequence ID" value="SDR49785.1"/>
    <property type="molecule type" value="Genomic_DNA"/>
</dbReference>
<evidence type="ECO:0000256" key="1">
    <source>
        <dbReference type="ARBA" id="ARBA00022729"/>
    </source>
</evidence>
<dbReference type="Pfam" id="PF01569">
    <property type="entry name" value="PAP2"/>
    <property type="match status" value="1"/>
</dbReference>
<feature type="chain" id="PRO_5010281672" evidence="2">
    <location>
        <begin position="26"/>
        <end position="699"/>
    </location>
</feature>
<keyword evidence="5" id="KW-1185">Reference proteome</keyword>
<evidence type="ECO:0000313" key="4">
    <source>
        <dbReference type="EMBL" id="SDR49785.1"/>
    </source>
</evidence>
<protein>
    <submittedName>
        <fullName evidence="4">Autotransporter-associated beta strand repeat-containing protein</fullName>
    </submittedName>
</protein>
<dbReference type="RefSeq" id="WP_074771679.1">
    <property type="nucleotide sequence ID" value="NZ_FNKP01000003.1"/>
</dbReference>
<dbReference type="Gene3D" id="1.20.144.10">
    <property type="entry name" value="Phosphatidic acid phosphatase type 2/haloperoxidase"/>
    <property type="match status" value="1"/>
</dbReference>
<evidence type="ECO:0000256" key="2">
    <source>
        <dbReference type="SAM" id="SignalP"/>
    </source>
</evidence>
<dbReference type="SUPFAM" id="SSF48317">
    <property type="entry name" value="Acid phosphatase/Vanadium-dependent haloperoxidase"/>
    <property type="match status" value="1"/>
</dbReference>
<keyword evidence="1 2" id="KW-0732">Signal</keyword>
<organism evidence="4 5">
    <name type="scientific">Paraburkholderia fungorum</name>
    <dbReference type="NCBI Taxonomy" id="134537"/>
    <lineage>
        <taxon>Bacteria</taxon>
        <taxon>Pseudomonadati</taxon>
        <taxon>Pseudomonadota</taxon>
        <taxon>Betaproteobacteria</taxon>
        <taxon>Burkholderiales</taxon>
        <taxon>Burkholderiaceae</taxon>
        <taxon>Paraburkholderia</taxon>
    </lineage>
</organism>
<dbReference type="InterPro" id="IPR036938">
    <property type="entry name" value="PAP2/HPO_sf"/>
</dbReference>
<gene>
    <name evidence="4" type="ORF">SAMN05443245_6501</name>
</gene>
<dbReference type="InterPro" id="IPR000326">
    <property type="entry name" value="PAP2/HPO"/>
</dbReference>
<feature type="signal peptide" evidence="2">
    <location>
        <begin position="1"/>
        <end position="25"/>
    </location>
</feature>
<sequence>MVFQLNGKSIQVAALASLAFLSACGGSSNSLTPTATSSAAVPAAPADPTTVDSAPVNTSIPAYVDTYYTNLADNSCYDAVSTNASIRALKGLLDLWTPVTSFVDADTYGGTGLTASTDPTTGAACASVPASTWDGMASSGGTILNSGIIGTNTQYVETVAASRDNSVNSTANTAKDSDGEVAYKVDVGSKDYNLGEAAGVLATSWRTGLDATQTITYVNATSGSSATVSEGDASGQLSNLYTMAGSSGVGNFATGNTSKYYFKYARPYLWSSEGISIVVPALQSAQTTTAGLSAAKNAGFASGHTAEYVRRAAAMAYALPERFQEFYAAALKFGEYRIIAGVHSPLDVIGGRMVGLAAAAANLYSAENSALSSTNVNSILTTSFKTTTRSQALSAMQSAAGKTTWKDFYDYLHSGTQSTDSTASGFDLYYDHDKNKTDFERRMTIGMSAYSSLYPTTTDPVVPKGAEVLLETRYPYLSADQRRVMLKTTEFASGYPVMTDAEGWGRLDMFKAGDGYGAFNGLVTIAMNSSLGGFATYDIWRNDISGAGKLTFKGDGTLKLAGTNTYSGGTEVEGGTLAAGSAKAFGTGDVYLGAGGITIAASATPVKVPGKFTVLTDGTLELDIDGQSGGQLTVGDQLTIAGGTLHVKFVNGYTPKAGDTITLINGAAASAKFTSVVVDGGLNGTLTYSSSGVSIKLSA</sequence>
<feature type="domain" description="Phosphatidic acid phosphatase type 2/haloperoxidase" evidence="3">
    <location>
        <begin position="239"/>
        <end position="363"/>
    </location>
</feature>
<dbReference type="Pfam" id="PF12951">
    <property type="entry name" value="PATR"/>
    <property type="match status" value="1"/>
</dbReference>
<dbReference type="OrthoDB" id="9780507at2"/>
<dbReference type="InterPro" id="IPR013425">
    <property type="entry name" value="Autotrns_rpt"/>
</dbReference>
<dbReference type="AlphaFoldDB" id="A0A1H1JJH1"/>
<dbReference type="Proteomes" id="UP000183487">
    <property type="component" value="Unassembled WGS sequence"/>
</dbReference>
<accession>A0A1H1JJH1</accession>
<name>A0A1H1JJH1_9BURK</name>
<reference evidence="5" key="1">
    <citation type="submission" date="2016-10" db="EMBL/GenBank/DDBJ databases">
        <authorList>
            <person name="Varghese N."/>
        </authorList>
    </citation>
    <scope>NUCLEOTIDE SEQUENCE [LARGE SCALE GENOMIC DNA]</scope>
    <source>
        <strain evidence="5">GAS106B</strain>
    </source>
</reference>
<dbReference type="SMART" id="SM00014">
    <property type="entry name" value="acidPPc"/>
    <property type="match status" value="1"/>
</dbReference>
<dbReference type="NCBIfam" id="TIGR02601">
    <property type="entry name" value="autotrns_rpt"/>
    <property type="match status" value="1"/>
</dbReference>
<proteinExistence type="predicted"/>